<keyword evidence="13" id="KW-1185">Reference proteome</keyword>
<evidence type="ECO:0000313" key="13">
    <source>
        <dbReference type="Proteomes" id="UP000274909"/>
    </source>
</evidence>
<evidence type="ECO:0000256" key="9">
    <source>
        <dbReference type="ARBA" id="ARBA00049940"/>
    </source>
</evidence>
<dbReference type="GO" id="GO:0046872">
    <property type="term" value="F:metal ion binding"/>
    <property type="evidence" value="ECO:0007669"/>
    <property type="project" value="UniProtKB-KW"/>
</dbReference>
<feature type="transmembrane region" description="Helical" evidence="10">
    <location>
        <begin position="136"/>
        <end position="162"/>
    </location>
</feature>
<dbReference type="PANTHER" id="PTHR28259:SF1">
    <property type="entry name" value="FLUORIDE EXPORT PROTEIN 1-RELATED"/>
    <property type="match status" value="1"/>
</dbReference>
<comment type="subcellular location">
    <subcellularLocation>
        <location evidence="1 10">Cell membrane</location>
        <topology evidence="1 10">Multi-pass membrane protein</topology>
    </subcellularLocation>
</comment>
<dbReference type="AlphaFoldDB" id="A0A433JX39"/>
<organism evidence="12 13">
    <name type="scientific">Labedella endophytica</name>
    <dbReference type="NCBI Taxonomy" id="1523160"/>
    <lineage>
        <taxon>Bacteria</taxon>
        <taxon>Bacillati</taxon>
        <taxon>Actinomycetota</taxon>
        <taxon>Actinomycetes</taxon>
        <taxon>Micrococcales</taxon>
        <taxon>Microbacteriaceae</taxon>
        <taxon>Labedella</taxon>
    </lineage>
</organism>
<gene>
    <name evidence="10" type="primary">fluC</name>
    <name evidence="10" type="synonym">crcB</name>
    <name evidence="12" type="ORF">ELQ94_02590</name>
</gene>
<feature type="transmembrane region" description="Helical" evidence="10">
    <location>
        <begin position="104"/>
        <end position="124"/>
    </location>
</feature>
<keyword evidence="2 10" id="KW-1003">Cell membrane</keyword>
<dbReference type="GO" id="GO:0062054">
    <property type="term" value="F:fluoride channel activity"/>
    <property type="evidence" value="ECO:0007669"/>
    <property type="project" value="UniProtKB-UniRule"/>
</dbReference>
<keyword evidence="5 10" id="KW-0472">Membrane</keyword>
<evidence type="ECO:0000256" key="1">
    <source>
        <dbReference type="ARBA" id="ARBA00004651"/>
    </source>
</evidence>
<name>A0A433JX39_9MICO</name>
<comment type="similarity">
    <text evidence="7 10">Belongs to the fluoride channel Fluc/FEX (TC 1.A.43) family.</text>
</comment>
<keyword evidence="4 10" id="KW-1133">Transmembrane helix</keyword>
<protein>
    <recommendedName>
        <fullName evidence="10">Fluoride-specific ion channel FluC</fullName>
    </recommendedName>
</protein>
<keyword evidence="6 10" id="KW-0407">Ion channel</keyword>
<accession>A0A433JX39</accession>
<evidence type="ECO:0000256" key="3">
    <source>
        <dbReference type="ARBA" id="ARBA00022692"/>
    </source>
</evidence>
<comment type="catalytic activity">
    <reaction evidence="8">
        <text>fluoride(in) = fluoride(out)</text>
        <dbReference type="Rhea" id="RHEA:76159"/>
        <dbReference type="ChEBI" id="CHEBI:17051"/>
    </reaction>
    <physiologicalReaction direction="left-to-right" evidence="8">
        <dbReference type="Rhea" id="RHEA:76160"/>
    </physiologicalReaction>
</comment>
<dbReference type="PANTHER" id="PTHR28259">
    <property type="entry name" value="FLUORIDE EXPORT PROTEIN 1-RELATED"/>
    <property type="match status" value="1"/>
</dbReference>
<comment type="caution">
    <text evidence="12">The sequence shown here is derived from an EMBL/GenBank/DDBJ whole genome shotgun (WGS) entry which is preliminary data.</text>
</comment>
<comment type="function">
    <text evidence="9 10">Fluoride-specific ion channel. Important for reducing fluoride concentration in the cell, thus reducing its toxicity.</text>
</comment>
<keyword evidence="10" id="KW-0813">Transport</keyword>
<feature type="transmembrane region" description="Helical" evidence="10">
    <location>
        <begin position="41"/>
        <end position="65"/>
    </location>
</feature>
<evidence type="ECO:0000256" key="2">
    <source>
        <dbReference type="ARBA" id="ARBA00022475"/>
    </source>
</evidence>
<evidence type="ECO:0000256" key="6">
    <source>
        <dbReference type="ARBA" id="ARBA00023303"/>
    </source>
</evidence>
<comment type="activity regulation">
    <text evidence="10">Na(+) is not transported, but it plays an essential structural role and its presence is essential for fluoride channel function.</text>
</comment>
<dbReference type="InterPro" id="IPR003691">
    <property type="entry name" value="FluC"/>
</dbReference>
<dbReference type="HAMAP" id="MF_00454">
    <property type="entry name" value="FluC"/>
    <property type="match status" value="1"/>
</dbReference>
<feature type="compositionally biased region" description="Acidic residues" evidence="11">
    <location>
        <begin position="7"/>
        <end position="22"/>
    </location>
</feature>
<evidence type="ECO:0000313" key="12">
    <source>
        <dbReference type="EMBL" id="RUR03447.1"/>
    </source>
</evidence>
<feature type="region of interest" description="Disordered" evidence="11">
    <location>
        <begin position="1"/>
        <end position="34"/>
    </location>
</feature>
<dbReference type="EMBL" id="RZGZ01000001">
    <property type="protein sequence ID" value="RUR03447.1"/>
    <property type="molecule type" value="Genomic_DNA"/>
</dbReference>
<keyword evidence="10" id="KW-0479">Metal-binding</keyword>
<dbReference type="GO" id="GO:0005886">
    <property type="term" value="C:plasma membrane"/>
    <property type="evidence" value="ECO:0007669"/>
    <property type="project" value="UniProtKB-SubCell"/>
</dbReference>
<reference evidence="12 13" key="1">
    <citation type="submission" date="2018-12" db="EMBL/GenBank/DDBJ databases">
        <authorList>
            <person name="Li F."/>
        </authorList>
    </citation>
    <scope>NUCLEOTIDE SEQUENCE [LARGE SCALE GENOMIC DNA]</scope>
    <source>
        <strain evidence="12 13">EGI 6500705</strain>
    </source>
</reference>
<dbReference type="Pfam" id="PF02537">
    <property type="entry name" value="CRCB"/>
    <property type="match status" value="1"/>
</dbReference>
<feature type="binding site" evidence="10">
    <location>
        <position position="117"/>
    </location>
    <ligand>
        <name>Na(+)</name>
        <dbReference type="ChEBI" id="CHEBI:29101"/>
        <note>structural</note>
    </ligand>
</feature>
<dbReference type="RefSeq" id="WP_127046844.1">
    <property type="nucleotide sequence ID" value="NZ_RZGZ01000001.1"/>
</dbReference>
<keyword evidence="3 10" id="KW-0812">Transmembrane</keyword>
<keyword evidence="10" id="KW-0915">Sodium</keyword>
<evidence type="ECO:0000256" key="8">
    <source>
        <dbReference type="ARBA" id="ARBA00035585"/>
    </source>
</evidence>
<proteinExistence type="inferred from homology"/>
<evidence type="ECO:0000256" key="11">
    <source>
        <dbReference type="SAM" id="MobiDB-lite"/>
    </source>
</evidence>
<sequence>MTRTPDSDDPLEDLPLDSDSDSDSPSAAPPSARPRLDGRSVLLVFAGGVVGTGIREGFALAFPAASGGFPTTIFVINVLGAFVLGALLEVLARSGPDDGGRRSMRLLLGTGLLGGFTTYSAFAVDTAVLLGDALPVALLYAGATLVVGLVSAFVGIVAAGAAHTRSRERSARP</sequence>
<feature type="binding site" evidence="10">
    <location>
        <position position="114"/>
    </location>
    <ligand>
        <name>Na(+)</name>
        <dbReference type="ChEBI" id="CHEBI:29101"/>
        <note>structural</note>
    </ligand>
</feature>
<feature type="transmembrane region" description="Helical" evidence="10">
    <location>
        <begin position="71"/>
        <end position="92"/>
    </location>
</feature>
<evidence type="ECO:0000256" key="10">
    <source>
        <dbReference type="HAMAP-Rule" id="MF_00454"/>
    </source>
</evidence>
<dbReference type="Proteomes" id="UP000274909">
    <property type="component" value="Unassembled WGS sequence"/>
</dbReference>
<evidence type="ECO:0000256" key="7">
    <source>
        <dbReference type="ARBA" id="ARBA00035120"/>
    </source>
</evidence>
<evidence type="ECO:0000256" key="5">
    <source>
        <dbReference type="ARBA" id="ARBA00023136"/>
    </source>
</evidence>
<evidence type="ECO:0000256" key="4">
    <source>
        <dbReference type="ARBA" id="ARBA00022989"/>
    </source>
</evidence>
<dbReference type="OrthoDB" id="4408652at2"/>
<dbReference type="GO" id="GO:0140114">
    <property type="term" value="P:cellular detoxification of fluoride"/>
    <property type="evidence" value="ECO:0007669"/>
    <property type="project" value="UniProtKB-UniRule"/>
</dbReference>
<keyword evidence="10" id="KW-0406">Ion transport</keyword>